<protein>
    <submittedName>
        <fullName evidence="8">Pimeloyl-ACP methyl ester carboxylesterase</fullName>
    </submittedName>
</protein>
<keyword evidence="9" id="KW-1185">Reference proteome</keyword>
<reference evidence="8 9" key="1">
    <citation type="submission" date="2020-08" db="EMBL/GenBank/DDBJ databases">
        <title>Sequencing the genomes of 1000 actinobacteria strains.</title>
        <authorList>
            <person name="Klenk H.-P."/>
        </authorList>
    </citation>
    <scope>NUCLEOTIDE SEQUENCE [LARGE SCALE GENOMIC DNA]</scope>
    <source>
        <strain evidence="8 9">DSM 43768</strain>
    </source>
</reference>
<feature type="transmembrane region" description="Helical" evidence="5">
    <location>
        <begin position="266"/>
        <end position="290"/>
    </location>
</feature>
<evidence type="ECO:0000256" key="2">
    <source>
        <dbReference type="ARBA" id="ARBA00022729"/>
    </source>
</evidence>
<evidence type="ECO:0000256" key="4">
    <source>
        <dbReference type="SAM" id="MobiDB-lite"/>
    </source>
</evidence>
<feature type="domain" description="Peptidase S33 tripeptidyl aminopeptidase-like C-terminal" evidence="7">
    <location>
        <begin position="691"/>
        <end position="787"/>
    </location>
</feature>
<keyword evidence="3" id="KW-0378">Hydrolase</keyword>
<keyword evidence="5" id="KW-0812">Transmembrane</keyword>
<dbReference type="InterPro" id="IPR029058">
    <property type="entry name" value="AB_hydrolase_fold"/>
</dbReference>
<dbReference type="InterPro" id="IPR000073">
    <property type="entry name" value="AB_hydrolase_1"/>
</dbReference>
<dbReference type="InterPro" id="IPR013595">
    <property type="entry name" value="Pept_S33_TAP-like_C"/>
</dbReference>
<feature type="transmembrane region" description="Helical" evidence="5">
    <location>
        <begin position="156"/>
        <end position="181"/>
    </location>
</feature>
<dbReference type="Pfam" id="PF08386">
    <property type="entry name" value="Abhydrolase_4"/>
    <property type="match status" value="1"/>
</dbReference>
<gene>
    <name evidence="8" type="ORF">HD593_004106</name>
</gene>
<feature type="domain" description="AB hydrolase-1" evidence="6">
    <location>
        <begin position="469"/>
        <end position="575"/>
    </location>
</feature>
<keyword evidence="2" id="KW-0732">Signal</keyword>
<dbReference type="GO" id="GO:0016787">
    <property type="term" value="F:hydrolase activity"/>
    <property type="evidence" value="ECO:0007669"/>
    <property type="project" value="UniProtKB-KW"/>
</dbReference>
<evidence type="ECO:0000256" key="5">
    <source>
        <dbReference type="SAM" id="Phobius"/>
    </source>
</evidence>
<feature type="transmembrane region" description="Helical" evidence="5">
    <location>
        <begin position="60"/>
        <end position="80"/>
    </location>
</feature>
<dbReference type="SUPFAM" id="SSF53474">
    <property type="entry name" value="alpha/beta-Hydrolases"/>
    <property type="match status" value="1"/>
</dbReference>
<evidence type="ECO:0000259" key="7">
    <source>
        <dbReference type="Pfam" id="PF08386"/>
    </source>
</evidence>
<dbReference type="EMBL" id="JACHMI010000001">
    <property type="protein sequence ID" value="MBB6549311.1"/>
    <property type="molecule type" value="Genomic_DNA"/>
</dbReference>
<accession>A0A7X0NTG1</accession>
<sequence>MIDVIASEWHKLRSLRSNGYLLATSLLAVLVCAGVAYLMIRGYDGQSPAERLRFTSNGDGLGTGLPVAYFVFGTLGALTITSEYATGMIRTSLVAVPRRQLLLFAKVPGLAAVTLAGGQVLAFAMHLSAQAVLGDRAGHILLDGRTLGTGLSEPGVLTSVIVSGLSMAAAALLGLGVGAAIRSTPGSLVVLVLIFLVVPFAVRVLPSPLRAQAGSYLFESLPQQIAGVGGGTLAPGAAAGLLAAHVAAAMAAGAAGIAAKRRKVKALAVGVVATLATSLAAGLVAGLVAVPSAGDAPALAERPANGLMAPPEASDSPGPVAQSPERGLASGDTPAWRPCADQDAPGDMRCATVQVPLDWKKPEGRKITIPVALLPASGAERRIGTVFSIPGGPGASGIDDLKQYHGRFAQLRDRFDVVSFAPRNTVKPGGALPYDCLATGPWITLPRDRAQYAALERSNREHAQRCRAADPELFDHMDSASVARDIEAVRAALGEERLSFLANSYGGTPAAAYARLFPARVRAMVLDGTAAHVEDTAAGEPRRYAVAERQLERFAAWCRSATACALHGQDVGEVWRALVAAADRSPVPVKNDPSRAAYSGFDLKVAAAPSFTAPGGEPDVPRWVQLADAIEQAVAGDAAGFADYVRQASGSPKVPSLTGQNMTHCLDGKGYGGYEAYRKALRGARELSPNFAGQRSWWPLACAGWPAPVTNPPAPLPATGLPPFLGVGSWTDHTEVETIVRHVPGSATLRYEGHGHTLYVQGLSGCVTAHVNRYLTTLRLPPPGTTCRPAS</sequence>
<evidence type="ECO:0000259" key="6">
    <source>
        <dbReference type="Pfam" id="PF00561"/>
    </source>
</evidence>
<dbReference type="Pfam" id="PF00561">
    <property type="entry name" value="Abhydrolase_1"/>
    <property type="match status" value="1"/>
</dbReference>
<proteinExistence type="inferred from homology"/>
<feature type="transmembrane region" description="Helical" evidence="5">
    <location>
        <begin position="101"/>
        <end position="125"/>
    </location>
</feature>
<dbReference type="Gene3D" id="3.40.50.1820">
    <property type="entry name" value="alpha/beta hydrolase"/>
    <property type="match status" value="1"/>
</dbReference>
<comment type="similarity">
    <text evidence="1">Belongs to the peptidase S33 family.</text>
</comment>
<feature type="region of interest" description="Disordered" evidence="4">
    <location>
        <begin position="302"/>
        <end position="344"/>
    </location>
</feature>
<keyword evidence="5" id="KW-0472">Membrane</keyword>
<evidence type="ECO:0000313" key="8">
    <source>
        <dbReference type="EMBL" id="MBB6549311.1"/>
    </source>
</evidence>
<organism evidence="8 9">
    <name type="scientific">Nonomuraea rubra</name>
    <dbReference type="NCBI Taxonomy" id="46180"/>
    <lineage>
        <taxon>Bacteria</taxon>
        <taxon>Bacillati</taxon>
        <taxon>Actinomycetota</taxon>
        <taxon>Actinomycetes</taxon>
        <taxon>Streptosporangiales</taxon>
        <taxon>Streptosporangiaceae</taxon>
        <taxon>Nonomuraea</taxon>
    </lineage>
</organism>
<evidence type="ECO:0000313" key="9">
    <source>
        <dbReference type="Proteomes" id="UP000565579"/>
    </source>
</evidence>
<evidence type="ECO:0000256" key="3">
    <source>
        <dbReference type="ARBA" id="ARBA00022801"/>
    </source>
</evidence>
<dbReference type="RefSeq" id="WP_185103743.1">
    <property type="nucleotide sequence ID" value="NZ_JACHMI010000001.1"/>
</dbReference>
<dbReference type="AlphaFoldDB" id="A0A7X0NTG1"/>
<comment type="caution">
    <text evidence="8">The sequence shown here is derived from an EMBL/GenBank/DDBJ whole genome shotgun (WGS) entry which is preliminary data.</text>
</comment>
<dbReference type="Proteomes" id="UP000565579">
    <property type="component" value="Unassembled WGS sequence"/>
</dbReference>
<feature type="transmembrane region" description="Helical" evidence="5">
    <location>
        <begin position="20"/>
        <end position="40"/>
    </location>
</feature>
<feature type="transmembrane region" description="Helical" evidence="5">
    <location>
        <begin position="188"/>
        <end position="206"/>
    </location>
</feature>
<name>A0A7X0NTG1_9ACTN</name>
<dbReference type="PANTHER" id="PTHR43248:SF29">
    <property type="entry name" value="TRIPEPTIDYL AMINOPEPTIDASE"/>
    <property type="match status" value="1"/>
</dbReference>
<dbReference type="PANTHER" id="PTHR43248">
    <property type="entry name" value="2-SUCCINYL-6-HYDROXY-2,4-CYCLOHEXADIENE-1-CARBOXYLATE SYNTHASE"/>
    <property type="match status" value="1"/>
</dbReference>
<keyword evidence="5" id="KW-1133">Transmembrane helix</keyword>
<evidence type="ECO:0000256" key="1">
    <source>
        <dbReference type="ARBA" id="ARBA00010088"/>
    </source>
</evidence>
<dbReference type="InterPro" id="IPR051601">
    <property type="entry name" value="Serine_prot/Carboxylest_S33"/>
</dbReference>